<evidence type="ECO:0000256" key="1">
    <source>
        <dbReference type="ARBA" id="ARBA00000829"/>
    </source>
</evidence>
<proteinExistence type="inferred from homology"/>
<dbReference type="FunFam" id="3.20.20.80:FF:000050">
    <property type="entry name" value="Beta-mannosidase B"/>
    <property type="match status" value="1"/>
</dbReference>
<dbReference type="Gene3D" id="2.60.120.260">
    <property type="entry name" value="Galactose-binding domain-like"/>
    <property type="match status" value="1"/>
</dbReference>
<dbReference type="InterPro" id="IPR050887">
    <property type="entry name" value="Beta-mannosidase_GH2"/>
</dbReference>
<evidence type="ECO:0000256" key="3">
    <source>
        <dbReference type="ARBA" id="ARBA00012754"/>
    </source>
</evidence>
<dbReference type="InterPro" id="IPR008979">
    <property type="entry name" value="Galactose-bd-like_sf"/>
</dbReference>
<gene>
    <name evidence="8" type="ORF">JF70_08280</name>
</gene>
<dbReference type="PANTHER" id="PTHR43730">
    <property type="entry name" value="BETA-MANNOSIDASE"/>
    <property type="match status" value="1"/>
</dbReference>
<protein>
    <recommendedName>
        <fullName evidence="3">beta-mannosidase</fullName>
        <ecNumber evidence="3">3.2.1.25</ecNumber>
    </recommendedName>
</protein>
<dbReference type="GO" id="GO:0005975">
    <property type="term" value="P:carbohydrate metabolic process"/>
    <property type="evidence" value="ECO:0007669"/>
    <property type="project" value="InterPro"/>
</dbReference>
<dbReference type="InterPro" id="IPR017853">
    <property type="entry name" value="GH"/>
</dbReference>
<sequence>MTSGQLHSSGDSARFLSLDKDWIVRALNPEKAPTNLRERLREGLPAEVPGEVTLDLLRAGLIPDPFDGDNERMQQWIGDIDWQYTCQFVWHEDGQQCHDLVAYGLDTVALVQLNGRLLGTGRNFHCVYRWNVDGFLQQGINTLVVTLNSPVRESEKRERLIGYYPHTEHHAFNQLRKPAFQFGWDWGIDVAGVGIWRPIGIDSWSQTRIRAVRPSIQVQDDGTGVAEVHVDLDWAGLSTSLSDKQPPSENVPMEYQLTVEGHGTRKAVGGTIAYGVSELVSTLKVPEAMLWWPRGYGEQPLYDLCVRVGTAEWKGRIGFRTVTVDTRADKNGRPFRLYINGLPIHARGFNWVPLDAFISRADSPAYRARFQDLVESNANMVRAWGGGIYETDEFYDLADEYGILVWQDFAFACAAYPETAEMRQEVETEAIQQISRLCPHPSLVVWNGSNENYVAYAQWGGFKQALNDDQEPKNAYGYGEKGWGNYYYSTLLPKLLKRLDNTRVYLPSSPMSFTPFVDANADTDGTMHIWDVWNNADYHRYRAYRPRFADEFGYQAPPAWSTLMRVIHDPQPGPSSPQMLAHQKASSGNEKLAKGMRSHLTPGQFDDIAYDSDGSRNWLIPSDRWSDLEDWHWACQLQQGQAIRYGLEHMRSLEPLNAGTLIWQLNDDWPVISWSAIDYDGHKKPLWFVARSCFAPCLATIQPWTSDQRLQDRSWEGSQVDPDSLALVLINDSICDRHMTWKVERRTLGGTVLAQQVFHVDSERLSKRTLLLNDEVATCSDPYNELLVAAPNGQECCDTTFARTVYDFAEVIDQRLNPNPLSVEAKTCTDGYLLKITANAYARDIFCMVDKIDSSASIDGGMVSLLPGESLNWHIASRKKVDPRVFVQKRVLCCANDLRECHR</sequence>
<dbReference type="Gene3D" id="2.60.40.10">
    <property type="entry name" value="Immunoglobulins"/>
    <property type="match status" value="1"/>
</dbReference>
<dbReference type="EC" id="3.2.1.25" evidence="3"/>
<dbReference type="AlphaFoldDB" id="A0A0F4KVP0"/>
<dbReference type="Proteomes" id="UP000033567">
    <property type="component" value="Unassembled WGS sequence"/>
</dbReference>
<evidence type="ECO:0000256" key="2">
    <source>
        <dbReference type="ARBA" id="ARBA00007401"/>
    </source>
</evidence>
<dbReference type="Gene3D" id="3.20.20.80">
    <property type="entry name" value="Glycosidases"/>
    <property type="match status" value="1"/>
</dbReference>
<dbReference type="GO" id="GO:0004567">
    <property type="term" value="F:beta-mannosidase activity"/>
    <property type="evidence" value="ECO:0007669"/>
    <property type="project" value="UniProtKB-EC"/>
</dbReference>
<evidence type="ECO:0000256" key="4">
    <source>
        <dbReference type="ARBA" id="ARBA00022801"/>
    </source>
</evidence>
<dbReference type="Pfam" id="PF22666">
    <property type="entry name" value="Glyco_hydro_2_N2"/>
    <property type="match status" value="1"/>
</dbReference>
<dbReference type="InterPro" id="IPR036156">
    <property type="entry name" value="Beta-gal/glucu_dom_sf"/>
</dbReference>
<dbReference type="PANTHER" id="PTHR43730:SF1">
    <property type="entry name" value="BETA-MANNOSIDASE"/>
    <property type="match status" value="1"/>
</dbReference>
<dbReference type="EMBL" id="JWMF01000007">
    <property type="protein sequence ID" value="KJY50143.1"/>
    <property type="molecule type" value="Genomic_DNA"/>
</dbReference>
<evidence type="ECO:0000256" key="5">
    <source>
        <dbReference type="ARBA" id="ARBA00023295"/>
    </source>
</evidence>
<dbReference type="InterPro" id="IPR006102">
    <property type="entry name" value="Ig-like_GH2"/>
</dbReference>
<dbReference type="Pfam" id="PF00703">
    <property type="entry name" value="Glyco_hydro_2"/>
    <property type="match status" value="1"/>
</dbReference>
<reference evidence="8 9" key="1">
    <citation type="submission" date="2014-12" db="EMBL/GenBank/DDBJ databases">
        <title>Comparative genomics of the lactic acid bacteria isolated from the honey bee gut.</title>
        <authorList>
            <person name="Ellegaard K.M."/>
            <person name="Tamarit D."/>
            <person name="Javelind E."/>
            <person name="Olofsson T."/>
            <person name="Andersson S.G."/>
            <person name="Vasquez A."/>
        </authorList>
    </citation>
    <scope>NUCLEOTIDE SEQUENCE [LARGE SCALE GENOMIC DNA]</scope>
    <source>
        <strain evidence="8 9">Bin7</strain>
    </source>
</reference>
<comment type="similarity">
    <text evidence="2">Belongs to the glycosyl hydrolase 2 family.</text>
</comment>
<keyword evidence="4" id="KW-0378">Hydrolase</keyword>
<dbReference type="InterPro" id="IPR013783">
    <property type="entry name" value="Ig-like_fold"/>
</dbReference>
<feature type="domain" description="Beta-mannosidase-like galactose-binding" evidence="7">
    <location>
        <begin position="43"/>
        <end position="197"/>
    </location>
</feature>
<comment type="caution">
    <text evidence="8">The sequence shown here is derived from an EMBL/GenBank/DDBJ whole genome shotgun (WGS) entry which is preliminary data.</text>
</comment>
<keyword evidence="9" id="KW-1185">Reference proteome</keyword>
<organism evidence="8 9">
    <name type="scientific">Bifidobacterium mellis</name>
    <dbReference type="NCBI Taxonomy" id="1293823"/>
    <lineage>
        <taxon>Bacteria</taxon>
        <taxon>Bacillati</taxon>
        <taxon>Actinomycetota</taxon>
        <taxon>Actinomycetes</taxon>
        <taxon>Bifidobacteriales</taxon>
        <taxon>Bifidobacteriaceae</taxon>
        <taxon>Bifidobacterium</taxon>
    </lineage>
</organism>
<dbReference type="SUPFAM" id="SSF49785">
    <property type="entry name" value="Galactose-binding domain-like"/>
    <property type="match status" value="1"/>
</dbReference>
<comment type="catalytic activity">
    <reaction evidence="1">
        <text>Hydrolysis of terminal, non-reducing beta-D-mannose residues in beta-D-mannosides.</text>
        <dbReference type="EC" id="3.2.1.25"/>
    </reaction>
</comment>
<dbReference type="SUPFAM" id="SSF49303">
    <property type="entry name" value="beta-Galactosidase/glucuronidase domain"/>
    <property type="match status" value="1"/>
</dbReference>
<accession>A0A0F4KVP0</accession>
<dbReference type="SUPFAM" id="SSF51445">
    <property type="entry name" value="(Trans)glycosidases"/>
    <property type="match status" value="1"/>
</dbReference>
<name>A0A0F4KVP0_9BIFI</name>
<dbReference type="PATRIC" id="fig|1684.5.peg.874"/>
<feature type="domain" description="Glycoside hydrolase family 2 immunoglobulin-like beta-sandwich" evidence="6">
    <location>
        <begin position="207"/>
        <end position="320"/>
    </location>
</feature>
<evidence type="ECO:0000313" key="8">
    <source>
        <dbReference type="EMBL" id="KJY50143.1"/>
    </source>
</evidence>
<evidence type="ECO:0000313" key="9">
    <source>
        <dbReference type="Proteomes" id="UP000033567"/>
    </source>
</evidence>
<evidence type="ECO:0000259" key="7">
    <source>
        <dbReference type="Pfam" id="PF22666"/>
    </source>
</evidence>
<evidence type="ECO:0000259" key="6">
    <source>
        <dbReference type="Pfam" id="PF00703"/>
    </source>
</evidence>
<dbReference type="RefSeq" id="WP_082069389.1">
    <property type="nucleotide sequence ID" value="NZ_KQ033885.1"/>
</dbReference>
<keyword evidence="5" id="KW-0326">Glycosidase</keyword>
<dbReference type="InterPro" id="IPR054593">
    <property type="entry name" value="Beta-mannosidase-like_N2"/>
</dbReference>
<dbReference type="GO" id="GO:0006516">
    <property type="term" value="P:glycoprotein catabolic process"/>
    <property type="evidence" value="ECO:0007669"/>
    <property type="project" value="TreeGrafter"/>
</dbReference>